<evidence type="ECO:0000256" key="1">
    <source>
        <dbReference type="ARBA" id="ARBA00022741"/>
    </source>
</evidence>
<comment type="caution">
    <text evidence="7">The sequence shown here is derived from an EMBL/GenBank/DDBJ whole genome shotgun (WGS) entry which is preliminary data.</text>
</comment>
<dbReference type="PROSITE" id="PS51717">
    <property type="entry name" value="G_VLIG"/>
    <property type="match status" value="1"/>
</dbReference>
<organism evidence="7 8">
    <name type="scientific">Polarella glacialis</name>
    <name type="common">Dinoflagellate</name>
    <dbReference type="NCBI Taxonomy" id="89957"/>
    <lineage>
        <taxon>Eukaryota</taxon>
        <taxon>Sar</taxon>
        <taxon>Alveolata</taxon>
        <taxon>Dinophyceae</taxon>
        <taxon>Suessiales</taxon>
        <taxon>Suessiaceae</taxon>
        <taxon>Polarella</taxon>
    </lineage>
</organism>
<gene>
    <name evidence="7" type="ORF">PGLA1383_LOCUS2752</name>
</gene>
<keyword evidence="2" id="KW-0342">GTP-binding</keyword>
<feature type="domain" description="GB1/RHD3-type G" evidence="5">
    <location>
        <begin position="253"/>
        <end position="316"/>
    </location>
</feature>
<comment type="similarity">
    <text evidence="3">Belongs to the TRAFAC class dynamin-like GTPase superfamily. GB1/RHD3 GTPase family.</text>
</comment>
<keyword evidence="4" id="KW-0175">Coiled coil</keyword>
<dbReference type="OrthoDB" id="1597724at2759"/>
<dbReference type="PANTHER" id="PTHR22796:SF1">
    <property type="entry name" value="VWFA DOMAIN-CONTAINING PROTEIN"/>
    <property type="match status" value="1"/>
</dbReference>
<evidence type="ECO:0000256" key="3">
    <source>
        <dbReference type="PROSITE-ProRule" id="PRU01052"/>
    </source>
</evidence>
<dbReference type="Gene3D" id="3.40.50.300">
    <property type="entry name" value="P-loop containing nucleotide triphosphate hydrolases"/>
    <property type="match status" value="1"/>
</dbReference>
<feature type="domain" description="VLIG-type G" evidence="6">
    <location>
        <begin position="253"/>
        <end position="316"/>
    </location>
</feature>
<feature type="non-terminal residue" evidence="7">
    <location>
        <position position="1"/>
    </location>
</feature>
<accession>A0A813DCZ3</accession>
<dbReference type="PANTHER" id="PTHR22796">
    <property type="entry name" value="URG4-RELATED"/>
    <property type="match status" value="1"/>
</dbReference>
<feature type="coiled-coil region" evidence="4">
    <location>
        <begin position="57"/>
        <end position="84"/>
    </location>
</feature>
<evidence type="ECO:0008006" key="9">
    <source>
        <dbReference type="Google" id="ProtNLM"/>
    </source>
</evidence>
<evidence type="ECO:0000259" key="5">
    <source>
        <dbReference type="PROSITE" id="PS51715"/>
    </source>
</evidence>
<keyword evidence="1" id="KW-0547">Nucleotide-binding</keyword>
<dbReference type="EMBL" id="CAJNNV010000886">
    <property type="protein sequence ID" value="CAE8583805.1"/>
    <property type="molecule type" value="Genomic_DNA"/>
</dbReference>
<sequence length="316" mass="35041">LNLQSRRAEAMTVLLDEAEVKAKGRLRDVVFPVSEAASQLARLKVQEKKLLEADASDQDLDAKIAELSGKLRTLESQRRALLAKPISAPVRFFVDMVMGEGSLSHATVAELSQCLASWRAPRLLPLAERRRDLLDQRLHLHQEQRGQMEGPRKKEIQEVSRRLAATEEASEQISVSLDSFWEEVAAISDLSQELQGLGLQVPQELPDPSELKRLFGEWAWNLNCPVQLLFGSPLQCAGQFLVEVLKELGAEHSRELFVISVIGIQSSAKSTLLNYLFGCGFATSAGRCTRGLYCSLMESSGRTLLILDTEGLMSLE</sequence>
<dbReference type="PROSITE" id="PS51715">
    <property type="entry name" value="G_GB1_RHD3"/>
    <property type="match status" value="1"/>
</dbReference>
<evidence type="ECO:0000313" key="8">
    <source>
        <dbReference type="Proteomes" id="UP000654075"/>
    </source>
</evidence>
<evidence type="ECO:0000256" key="2">
    <source>
        <dbReference type="ARBA" id="ARBA00023134"/>
    </source>
</evidence>
<dbReference type="InterPro" id="IPR027417">
    <property type="entry name" value="P-loop_NTPase"/>
</dbReference>
<dbReference type="InterPro" id="IPR030383">
    <property type="entry name" value="G_VLIG_dom"/>
</dbReference>
<proteinExistence type="inferred from homology"/>
<dbReference type="Proteomes" id="UP000654075">
    <property type="component" value="Unassembled WGS sequence"/>
</dbReference>
<name>A0A813DCZ3_POLGL</name>
<dbReference type="GO" id="GO:0005525">
    <property type="term" value="F:GTP binding"/>
    <property type="evidence" value="ECO:0007669"/>
    <property type="project" value="UniProtKB-KW"/>
</dbReference>
<dbReference type="Pfam" id="PF25683">
    <property type="entry name" value="URGCP_GTPase"/>
    <property type="match status" value="1"/>
</dbReference>
<dbReference type="AlphaFoldDB" id="A0A813DCZ3"/>
<evidence type="ECO:0000259" key="6">
    <source>
        <dbReference type="PROSITE" id="PS51717"/>
    </source>
</evidence>
<evidence type="ECO:0000313" key="7">
    <source>
        <dbReference type="EMBL" id="CAE8583805.1"/>
    </source>
</evidence>
<keyword evidence="8" id="KW-1185">Reference proteome</keyword>
<feature type="non-terminal residue" evidence="7">
    <location>
        <position position="316"/>
    </location>
</feature>
<dbReference type="InterPro" id="IPR030386">
    <property type="entry name" value="G_GB1_RHD3_dom"/>
</dbReference>
<evidence type="ECO:0000256" key="4">
    <source>
        <dbReference type="SAM" id="Coils"/>
    </source>
</evidence>
<protein>
    <recommendedName>
        <fullName evidence="9">VLIG-type G domain-containing protein</fullName>
    </recommendedName>
</protein>
<reference evidence="7" key="1">
    <citation type="submission" date="2021-02" db="EMBL/GenBank/DDBJ databases">
        <authorList>
            <person name="Dougan E. K."/>
            <person name="Rhodes N."/>
            <person name="Thang M."/>
            <person name="Chan C."/>
        </authorList>
    </citation>
    <scope>NUCLEOTIDE SEQUENCE</scope>
</reference>
<dbReference type="SUPFAM" id="SSF52540">
    <property type="entry name" value="P-loop containing nucleoside triphosphate hydrolases"/>
    <property type="match status" value="1"/>
</dbReference>